<reference evidence="2 3" key="2">
    <citation type="journal article" date="2011" name="Stand. Genomic Sci.">
        <title>Complete genome sequence of Truepera radiovictrix type strain (RQ-24).</title>
        <authorList>
            <person name="Ivanova N."/>
            <person name="Rohde C."/>
            <person name="Munk C."/>
            <person name="Nolan M."/>
            <person name="Lucas S."/>
            <person name="Del Rio T.G."/>
            <person name="Tice H."/>
            <person name="Deshpande S."/>
            <person name="Cheng J.F."/>
            <person name="Tapia R."/>
            <person name="Han C."/>
            <person name="Goodwin L."/>
            <person name="Pitluck S."/>
            <person name="Liolios K."/>
            <person name="Mavromatis K."/>
            <person name="Mikhailova N."/>
            <person name="Pati A."/>
            <person name="Chen A."/>
            <person name="Palaniappan K."/>
            <person name="Land M."/>
            <person name="Hauser L."/>
            <person name="Chang Y.J."/>
            <person name="Jeffries C.D."/>
            <person name="Brambilla E."/>
            <person name="Rohde M."/>
            <person name="Goker M."/>
            <person name="Tindall B.J."/>
            <person name="Woyke T."/>
            <person name="Bristow J."/>
            <person name="Eisen J.A."/>
            <person name="Markowitz V."/>
            <person name="Hugenholtz P."/>
            <person name="Kyrpides N.C."/>
            <person name="Klenk H.P."/>
            <person name="Lapidus A."/>
        </authorList>
    </citation>
    <scope>NUCLEOTIDE SEQUENCE [LARGE SCALE GENOMIC DNA]</scope>
    <source>
        <strain evidence="3">DSM 17093 / CIP 108686 / LMG 22925 / RQ-24</strain>
    </source>
</reference>
<dbReference type="Proteomes" id="UP000000379">
    <property type="component" value="Chromosome"/>
</dbReference>
<evidence type="ECO:0000313" key="2">
    <source>
        <dbReference type="EMBL" id="ADI13295.1"/>
    </source>
</evidence>
<keyword evidence="3" id="KW-1185">Reference proteome</keyword>
<proteinExistence type="predicted"/>
<evidence type="ECO:0008006" key="4">
    <source>
        <dbReference type="Google" id="ProtNLM"/>
    </source>
</evidence>
<dbReference type="RefSeq" id="WP_013176675.1">
    <property type="nucleotide sequence ID" value="NC_014221.1"/>
</dbReference>
<accession>D7CXT5</accession>
<organism evidence="2 3">
    <name type="scientific">Truepera radiovictrix (strain DSM 17093 / CIP 108686 / LMG 22925 / RQ-24)</name>
    <dbReference type="NCBI Taxonomy" id="649638"/>
    <lineage>
        <taxon>Bacteria</taxon>
        <taxon>Thermotogati</taxon>
        <taxon>Deinococcota</taxon>
        <taxon>Deinococci</taxon>
        <taxon>Trueperales</taxon>
        <taxon>Trueperaceae</taxon>
        <taxon>Truepera</taxon>
    </lineage>
</organism>
<dbReference type="KEGG" id="tra:Trad_0153"/>
<dbReference type="EMBL" id="CP002049">
    <property type="protein sequence ID" value="ADI13295.1"/>
    <property type="molecule type" value="Genomic_DNA"/>
</dbReference>
<dbReference type="HOGENOM" id="CLU_2290455_0_0_0"/>
<dbReference type="SUPFAM" id="SSF51430">
    <property type="entry name" value="NAD(P)-linked oxidoreductase"/>
    <property type="match status" value="1"/>
</dbReference>
<evidence type="ECO:0000313" key="3">
    <source>
        <dbReference type="Proteomes" id="UP000000379"/>
    </source>
</evidence>
<feature type="region of interest" description="Disordered" evidence="1">
    <location>
        <begin position="67"/>
        <end position="101"/>
    </location>
</feature>
<reference evidence="3" key="1">
    <citation type="submission" date="2010-05" db="EMBL/GenBank/DDBJ databases">
        <title>The complete genome of Truepera radiovictris DSM 17093.</title>
        <authorList>
            <consortium name="US DOE Joint Genome Institute (JGI-PGF)"/>
            <person name="Lucas S."/>
            <person name="Copeland A."/>
            <person name="Lapidus A."/>
            <person name="Glavina del Rio T."/>
            <person name="Dalin E."/>
            <person name="Tice H."/>
            <person name="Bruce D."/>
            <person name="Goodwin L."/>
            <person name="Pitluck S."/>
            <person name="Kyrpides N."/>
            <person name="Mavromatis K."/>
            <person name="Ovchinnikova G."/>
            <person name="Munk A.C."/>
            <person name="Detter J.C."/>
            <person name="Han C."/>
            <person name="Tapia R."/>
            <person name="Land M."/>
            <person name="Hauser L."/>
            <person name="Markowitz V."/>
            <person name="Cheng J.-F."/>
            <person name="Hugenholtz P."/>
            <person name="Woyke T."/>
            <person name="Wu D."/>
            <person name="Tindall B."/>
            <person name="Pomrenke H.G."/>
            <person name="Brambilla E."/>
            <person name="Klenk H.-P."/>
            <person name="Eisen J.A."/>
        </authorList>
    </citation>
    <scope>NUCLEOTIDE SEQUENCE [LARGE SCALE GENOMIC DNA]</scope>
    <source>
        <strain evidence="3">DSM 17093 / CIP 108686 / LMG 22925 / RQ-24</strain>
    </source>
</reference>
<evidence type="ECO:0000256" key="1">
    <source>
        <dbReference type="SAM" id="MobiDB-lite"/>
    </source>
</evidence>
<dbReference type="Gene3D" id="3.20.20.100">
    <property type="entry name" value="NADP-dependent oxidoreductase domain"/>
    <property type="match status" value="1"/>
</dbReference>
<gene>
    <name evidence="2" type="ordered locus">Trad_0153</name>
</gene>
<name>D7CXT5_TRURR</name>
<dbReference type="InterPro" id="IPR036812">
    <property type="entry name" value="NAD(P)_OxRdtase_dom_sf"/>
</dbReference>
<dbReference type="STRING" id="649638.Trad_0153"/>
<dbReference type="AlphaFoldDB" id="D7CXT5"/>
<sequence length="101" mass="11271">MKRNRLGQGDLWVSELGFGCMSLSLDHAREALQTRGSRSRTTAQLALRYLLAHPAVAQLEENAQAARVTRSEAERRSLQGAARALTDTQHRLARCTTRTRP</sequence>
<feature type="compositionally biased region" description="Basic residues" evidence="1">
    <location>
        <begin position="91"/>
        <end position="101"/>
    </location>
</feature>
<protein>
    <recommendedName>
        <fullName evidence="4">Aldo/keto reductase</fullName>
    </recommendedName>
</protein>